<keyword evidence="3" id="KW-1185">Reference proteome</keyword>
<protein>
    <submittedName>
        <fullName evidence="2">BQ5605_C011g06507 protein</fullName>
    </submittedName>
</protein>
<dbReference type="PANTHER" id="PTHR33096">
    <property type="entry name" value="CXC2 DOMAIN-CONTAINING PROTEIN"/>
    <property type="match status" value="1"/>
</dbReference>
<dbReference type="Proteomes" id="UP000249464">
    <property type="component" value="Unassembled WGS sequence"/>
</dbReference>
<evidence type="ECO:0000256" key="1">
    <source>
        <dbReference type="SAM" id="MobiDB-lite"/>
    </source>
</evidence>
<organism evidence="2 3">
    <name type="scientific">Microbotryum silenes-dioicae</name>
    <dbReference type="NCBI Taxonomy" id="796604"/>
    <lineage>
        <taxon>Eukaryota</taxon>
        <taxon>Fungi</taxon>
        <taxon>Dikarya</taxon>
        <taxon>Basidiomycota</taxon>
        <taxon>Pucciniomycotina</taxon>
        <taxon>Microbotryomycetes</taxon>
        <taxon>Microbotryales</taxon>
        <taxon>Microbotryaceae</taxon>
        <taxon>Microbotryum</taxon>
    </lineage>
</organism>
<feature type="compositionally biased region" description="Basic and acidic residues" evidence="1">
    <location>
        <begin position="199"/>
        <end position="215"/>
    </location>
</feature>
<reference evidence="2 3" key="1">
    <citation type="submission" date="2016-11" db="EMBL/GenBank/DDBJ databases">
        <authorList>
            <person name="Jaros S."/>
            <person name="Januszkiewicz K."/>
            <person name="Wedrychowicz H."/>
        </authorList>
    </citation>
    <scope>NUCLEOTIDE SEQUENCE [LARGE SCALE GENOMIC DNA]</scope>
</reference>
<dbReference type="STRING" id="796604.A0A2X0MIG0"/>
<accession>A0A2X0MIG0</accession>
<dbReference type="EMBL" id="FQNC01000011">
    <property type="protein sequence ID" value="SGY12436.1"/>
    <property type="molecule type" value="Genomic_DNA"/>
</dbReference>
<proteinExistence type="predicted"/>
<dbReference type="AlphaFoldDB" id="A0A2X0MIG0"/>
<sequence length="320" mass="34474">MADPARVTHRLPGAEAKQIVDGRRGLVEAGVAFEVEVEVGKDPDVPPDEGEVGVDPVVKVEAGVETDAAVVVCVSAPSRAVACVMVALRVLSPSGSVEAVDAELSELRVAGSSGDESEPEALVGLNSKHDRLAREIDQAAIVQLQRSGTGILSTELRHLCQCSVALRKLHREVIAYKTSREKLLSTRRGRGGSTLGQREANKARKTEVKTHSGAEKARNAYNKAVNAFRTAGESSPSHVLNNLPSVGSLGSILDLEDTDLFWQDGFFPHVEAAWATDPWVKRGIVVVRDLDRAAEEFAQIGAEVRQTLAWLEDEHDLIRD</sequence>
<gene>
    <name evidence="2" type="primary">BQ5605_C011g06507</name>
    <name evidence="2" type="ORF">BQ5605_C011G06507</name>
</gene>
<evidence type="ECO:0000313" key="2">
    <source>
        <dbReference type="EMBL" id="SGY12436.1"/>
    </source>
</evidence>
<dbReference type="PANTHER" id="PTHR33096:SF1">
    <property type="entry name" value="CXC1-LIKE CYSTEINE CLUSTER ASSOCIATED WITH KDZ TRANSPOSASES DOMAIN-CONTAINING PROTEIN"/>
    <property type="match status" value="1"/>
</dbReference>
<feature type="region of interest" description="Disordered" evidence="1">
    <location>
        <begin position="187"/>
        <end position="215"/>
    </location>
</feature>
<name>A0A2X0MIG0_9BASI</name>
<evidence type="ECO:0000313" key="3">
    <source>
        <dbReference type="Proteomes" id="UP000249464"/>
    </source>
</evidence>